<dbReference type="AlphaFoldDB" id="A0AAW2C093"/>
<evidence type="ECO:0000313" key="1">
    <source>
        <dbReference type="EMBL" id="KAK9991012.1"/>
    </source>
</evidence>
<accession>A0AAW2C093</accession>
<reference evidence="1 2" key="1">
    <citation type="submission" date="2024-01" db="EMBL/GenBank/DDBJ databases">
        <title>A telomere-to-telomere, gap-free genome of sweet tea (Lithocarpus litseifolius).</title>
        <authorList>
            <person name="Zhou J."/>
        </authorList>
    </citation>
    <scope>NUCLEOTIDE SEQUENCE [LARGE SCALE GENOMIC DNA]</scope>
    <source>
        <strain evidence="1">Zhou-2022a</strain>
        <tissue evidence="1">Leaf</tissue>
    </source>
</reference>
<sequence>MVKCLWPCATNYYGRICFTRMPKMSSIKANFRYFKSTNNMWVCTFDFELGNQHICTVDCGVAEHGDFKYISIALKDSGQAESVREIISQEQYDLFKGHL</sequence>
<evidence type="ECO:0000313" key="2">
    <source>
        <dbReference type="Proteomes" id="UP001459277"/>
    </source>
</evidence>
<protein>
    <submittedName>
        <fullName evidence="1">Uncharacterized protein</fullName>
    </submittedName>
</protein>
<dbReference type="Proteomes" id="UP001459277">
    <property type="component" value="Unassembled WGS sequence"/>
</dbReference>
<keyword evidence="2" id="KW-1185">Reference proteome</keyword>
<name>A0AAW2C093_9ROSI</name>
<gene>
    <name evidence="1" type="ORF">SO802_025997</name>
</gene>
<comment type="caution">
    <text evidence="1">The sequence shown here is derived from an EMBL/GenBank/DDBJ whole genome shotgun (WGS) entry which is preliminary data.</text>
</comment>
<organism evidence="1 2">
    <name type="scientific">Lithocarpus litseifolius</name>
    <dbReference type="NCBI Taxonomy" id="425828"/>
    <lineage>
        <taxon>Eukaryota</taxon>
        <taxon>Viridiplantae</taxon>
        <taxon>Streptophyta</taxon>
        <taxon>Embryophyta</taxon>
        <taxon>Tracheophyta</taxon>
        <taxon>Spermatophyta</taxon>
        <taxon>Magnoliopsida</taxon>
        <taxon>eudicotyledons</taxon>
        <taxon>Gunneridae</taxon>
        <taxon>Pentapetalae</taxon>
        <taxon>rosids</taxon>
        <taxon>fabids</taxon>
        <taxon>Fagales</taxon>
        <taxon>Fagaceae</taxon>
        <taxon>Lithocarpus</taxon>
    </lineage>
</organism>
<dbReference type="EMBL" id="JAZDWU010000009">
    <property type="protein sequence ID" value="KAK9991012.1"/>
    <property type="molecule type" value="Genomic_DNA"/>
</dbReference>
<proteinExistence type="predicted"/>